<dbReference type="Proteomes" id="UP001597131">
    <property type="component" value="Unassembled WGS sequence"/>
</dbReference>
<dbReference type="Pfam" id="PF06580">
    <property type="entry name" value="His_kinase"/>
    <property type="match status" value="1"/>
</dbReference>
<dbReference type="InterPro" id="IPR010559">
    <property type="entry name" value="Sig_transdc_His_kin_internal"/>
</dbReference>
<dbReference type="RefSeq" id="WP_380741797.1">
    <property type="nucleotide sequence ID" value="NZ_JBHTLI010000001.1"/>
</dbReference>
<name>A0ABW3NPG4_9FLAO</name>
<keyword evidence="1" id="KW-1133">Transmembrane helix</keyword>
<feature type="transmembrane region" description="Helical" evidence="1">
    <location>
        <begin position="84"/>
        <end position="102"/>
    </location>
</feature>
<feature type="transmembrane region" description="Helical" evidence="1">
    <location>
        <begin position="158"/>
        <end position="177"/>
    </location>
</feature>
<keyword evidence="3" id="KW-0418">Kinase</keyword>
<comment type="caution">
    <text evidence="3">The sequence shown here is derived from an EMBL/GenBank/DDBJ whole genome shotgun (WGS) entry which is preliminary data.</text>
</comment>
<keyword evidence="1" id="KW-0812">Transmembrane</keyword>
<evidence type="ECO:0000259" key="2">
    <source>
        <dbReference type="Pfam" id="PF06580"/>
    </source>
</evidence>
<proteinExistence type="predicted"/>
<dbReference type="EMBL" id="JBHTLI010000001">
    <property type="protein sequence ID" value="MFD1094176.1"/>
    <property type="molecule type" value="Genomic_DNA"/>
</dbReference>
<evidence type="ECO:0000313" key="4">
    <source>
        <dbReference type="Proteomes" id="UP001597131"/>
    </source>
</evidence>
<reference evidence="4" key="1">
    <citation type="journal article" date="2019" name="Int. J. Syst. Evol. Microbiol.">
        <title>The Global Catalogue of Microorganisms (GCM) 10K type strain sequencing project: providing services to taxonomists for standard genome sequencing and annotation.</title>
        <authorList>
            <consortium name="The Broad Institute Genomics Platform"/>
            <consortium name="The Broad Institute Genome Sequencing Center for Infectious Disease"/>
            <person name="Wu L."/>
            <person name="Ma J."/>
        </authorList>
    </citation>
    <scope>NUCLEOTIDE SEQUENCE [LARGE SCALE GENOMIC DNA]</scope>
    <source>
        <strain evidence="4">CCUG 64793</strain>
    </source>
</reference>
<sequence length="393" mass="46090">MKTGNLKHLFFYFYKELKLTAIRTFAKKPEQELKKKPGRLALFFEKAGIAAITTLFVYTTFIFLNLGTKMFTREGVSMLSRFNLYELLFAFCFLLVLFWIHSKISQFLERPFFKKTNSFRKSLTEALLVVIATVIALGLINFLPLFLLFPDIDPPAKAIRRGFVVSTIISLFFYYYVERQRSTGRLQAEMLRSARLQKENYQAQLKNLKDQLQPHFLFNSLNVLSSLILKDQHQALEFTQKLSDLYRSFLESGKESLIPLKREIEISRDYCYLLKTRFGKAVQFNFNVPDDQNENKVPPGSLQLLIENAVKHNGSTSKLPLKVDIYQEEDFLIVRNNLKPRKEALKTTRTGLENIKRRYQYLTDRKIEIDRTETEFIAKLPLLKVEDYEHSNH</sequence>
<keyword evidence="4" id="KW-1185">Reference proteome</keyword>
<protein>
    <submittedName>
        <fullName evidence="3">Sensor histidine kinase</fullName>
        <ecNumber evidence="3">2.7.13.3</ecNumber>
    </submittedName>
</protein>
<feature type="domain" description="Signal transduction histidine kinase internal region" evidence="2">
    <location>
        <begin position="203"/>
        <end position="281"/>
    </location>
</feature>
<dbReference type="PANTHER" id="PTHR34220">
    <property type="entry name" value="SENSOR HISTIDINE KINASE YPDA"/>
    <property type="match status" value="1"/>
</dbReference>
<feature type="transmembrane region" description="Helical" evidence="1">
    <location>
        <begin position="43"/>
        <end position="64"/>
    </location>
</feature>
<dbReference type="EC" id="2.7.13.3" evidence="3"/>
<keyword evidence="3" id="KW-0808">Transferase</keyword>
<evidence type="ECO:0000256" key="1">
    <source>
        <dbReference type="SAM" id="Phobius"/>
    </source>
</evidence>
<organism evidence="3 4">
    <name type="scientific">Salegentibacter chungangensis</name>
    <dbReference type="NCBI Taxonomy" id="1335724"/>
    <lineage>
        <taxon>Bacteria</taxon>
        <taxon>Pseudomonadati</taxon>
        <taxon>Bacteroidota</taxon>
        <taxon>Flavobacteriia</taxon>
        <taxon>Flavobacteriales</taxon>
        <taxon>Flavobacteriaceae</taxon>
        <taxon>Salegentibacter</taxon>
    </lineage>
</organism>
<dbReference type="InterPro" id="IPR050640">
    <property type="entry name" value="Bact_2-comp_sensor_kinase"/>
</dbReference>
<accession>A0ABW3NPG4</accession>
<gene>
    <name evidence="3" type="ORF">ACFQ3Q_00305</name>
</gene>
<keyword evidence="1" id="KW-0472">Membrane</keyword>
<dbReference type="PANTHER" id="PTHR34220:SF7">
    <property type="entry name" value="SENSOR HISTIDINE KINASE YPDA"/>
    <property type="match status" value="1"/>
</dbReference>
<dbReference type="GO" id="GO:0004673">
    <property type="term" value="F:protein histidine kinase activity"/>
    <property type="evidence" value="ECO:0007669"/>
    <property type="project" value="UniProtKB-EC"/>
</dbReference>
<feature type="transmembrane region" description="Helical" evidence="1">
    <location>
        <begin position="123"/>
        <end position="146"/>
    </location>
</feature>
<evidence type="ECO:0000313" key="3">
    <source>
        <dbReference type="EMBL" id="MFD1094176.1"/>
    </source>
</evidence>